<organism evidence="2 3">
    <name type="scientific">Trypanosoma conorhini</name>
    <dbReference type="NCBI Taxonomy" id="83891"/>
    <lineage>
        <taxon>Eukaryota</taxon>
        <taxon>Discoba</taxon>
        <taxon>Euglenozoa</taxon>
        <taxon>Kinetoplastea</taxon>
        <taxon>Metakinetoplastina</taxon>
        <taxon>Trypanosomatida</taxon>
        <taxon>Trypanosomatidae</taxon>
        <taxon>Trypanosoma</taxon>
    </lineage>
</organism>
<evidence type="ECO:0000313" key="2">
    <source>
        <dbReference type="EMBL" id="RNF02155.1"/>
    </source>
</evidence>
<gene>
    <name evidence="2" type="ORF">Tco025E_08491</name>
</gene>
<dbReference type="RefSeq" id="XP_029224599.1">
    <property type="nucleotide sequence ID" value="XM_029375338.1"/>
</dbReference>
<keyword evidence="3" id="KW-1185">Reference proteome</keyword>
<evidence type="ECO:0000256" key="1">
    <source>
        <dbReference type="SAM" id="Phobius"/>
    </source>
</evidence>
<keyword evidence="1" id="KW-0812">Transmembrane</keyword>
<evidence type="ECO:0000313" key="3">
    <source>
        <dbReference type="Proteomes" id="UP000284403"/>
    </source>
</evidence>
<dbReference type="EMBL" id="MKKU01000786">
    <property type="protein sequence ID" value="RNF02155.1"/>
    <property type="molecule type" value="Genomic_DNA"/>
</dbReference>
<keyword evidence="1" id="KW-1133">Transmembrane helix</keyword>
<sequence>MGAICEGSSDKWEMASEERHDRVAHAAVSNALIKATGSQREDASFPEPPLPVDDNISTADEICVSELQLDDDVLSWCRIVLGLIPLDLPSAMSIALTFGLAVVSLAFIGAFLGHNSLSGASVGHFIGSIFAQYQLCELTFAMDALCSQAYGRDPCSDEPVLSFKKALLLVFYS</sequence>
<dbReference type="AlphaFoldDB" id="A0A3R7K9I5"/>
<feature type="transmembrane region" description="Helical" evidence="1">
    <location>
        <begin position="91"/>
        <end position="112"/>
    </location>
</feature>
<name>A0A3R7K9I5_9TRYP</name>
<proteinExistence type="predicted"/>
<reference evidence="2 3" key="1">
    <citation type="journal article" date="2018" name="BMC Genomics">
        <title>Genomic comparison of Trypanosoma conorhini and Trypanosoma rangeli to Trypanosoma cruzi strains of high and low virulence.</title>
        <authorList>
            <person name="Bradwell K.R."/>
            <person name="Koparde V.N."/>
            <person name="Matveyev A.V."/>
            <person name="Serrano M.G."/>
            <person name="Alves J.M."/>
            <person name="Parikh H."/>
            <person name="Huang B."/>
            <person name="Lee V."/>
            <person name="Espinosa-Alvarez O."/>
            <person name="Ortiz P.A."/>
            <person name="Costa-Martins A.G."/>
            <person name="Teixeira M.M."/>
            <person name="Buck G.A."/>
        </authorList>
    </citation>
    <scope>NUCLEOTIDE SEQUENCE [LARGE SCALE GENOMIC DNA]</scope>
    <source>
        <strain evidence="2 3">025E</strain>
    </source>
</reference>
<dbReference type="GeneID" id="40322102"/>
<keyword evidence="1" id="KW-0472">Membrane</keyword>
<accession>A0A3R7K9I5</accession>
<dbReference type="Proteomes" id="UP000284403">
    <property type="component" value="Unassembled WGS sequence"/>
</dbReference>
<protein>
    <submittedName>
        <fullName evidence="2">Multidrug resistance protein, MATE family</fullName>
    </submittedName>
</protein>
<dbReference type="OrthoDB" id="2126698at2759"/>
<comment type="caution">
    <text evidence="2">The sequence shown here is derived from an EMBL/GenBank/DDBJ whole genome shotgun (WGS) entry which is preliminary data.</text>
</comment>